<dbReference type="AlphaFoldDB" id="A0A081KH13"/>
<protein>
    <submittedName>
        <fullName evidence="3">ADP-ribose diphosphatase</fullName>
    </submittedName>
</protein>
<reference evidence="3 4" key="1">
    <citation type="submission" date="2014-06" db="EMBL/GenBank/DDBJ databases">
        <title>Whole Genome Sequences of Three Symbiotic Endozoicomonas Bacteria.</title>
        <authorList>
            <person name="Neave M.J."/>
            <person name="Apprill A."/>
            <person name="Voolstra C.R."/>
        </authorList>
    </citation>
    <scope>NUCLEOTIDE SEQUENCE [LARGE SCALE GENOMIC DNA]</scope>
    <source>
        <strain evidence="3 4">DSM 22380</strain>
    </source>
</reference>
<dbReference type="EMBL" id="JOJP01000001">
    <property type="protein sequence ID" value="KEI73439.1"/>
    <property type="molecule type" value="Genomic_DNA"/>
</dbReference>
<dbReference type="GO" id="GO:0005829">
    <property type="term" value="C:cytosol"/>
    <property type="evidence" value="ECO:0007669"/>
    <property type="project" value="TreeGrafter"/>
</dbReference>
<evidence type="ECO:0000256" key="1">
    <source>
        <dbReference type="ARBA" id="ARBA00022801"/>
    </source>
</evidence>
<dbReference type="RefSeq" id="WP_020582447.1">
    <property type="nucleotide sequence ID" value="NZ_JOJP01000001.1"/>
</dbReference>
<dbReference type="eggNOG" id="COG0494">
    <property type="taxonomic scope" value="Bacteria"/>
</dbReference>
<name>A0A081KH13_9GAMM</name>
<dbReference type="PANTHER" id="PTHR11839">
    <property type="entry name" value="UDP/ADP-SUGAR PYROPHOSPHATASE"/>
    <property type="match status" value="1"/>
</dbReference>
<gene>
    <name evidence="3" type="ORF">GV64_24350</name>
</gene>
<dbReference type="PANTHER" id="PTHR11839:SF12">
    <property type="entry name" value="ADP COMPOUNDS HYDROLASE NUDE"/>
    <property type="match status" value="1"/>
</dbReference>
<dbReference type="GO" id="GO:0019144">
    <property type="term" value="F:ADP-sugar diphosphatase activity"/>
    <property type="evidence" value="ECO:0007669"/>
    <property type="project" value="TreeGrafter"/>
</dbReference>
<comment type="caution">
    <text evidence="3">The sequence shown here is derived from an EMBL/GenBank/DDBJ whole genome shotgun (WGS) entry which is preliminary data.</text>
</comment>
<dbReference type="InterPro" id="IPR015797">
    <property type="entry name" value="NUDIX_hydrolase-like_dom_sf"/>
</dbReference>
<evidence type="ECO:0000259" key="2">
    <source>
        <dbReference type="PROSITE" id="PS51462"/>
    </source>
</evidence>
<dbReference type="InterPro" id="IPR000086">
    <property type="entry name" value="NUDIX_hydrolase_dom"/>
</dbReference>
<dbReference type="SUPFAM" id="SSF55811">
    <property type="entry name" value="Nudix"/>
    <property type="match status" value="1"/>
</dbReference>
<dbReference type="STRING" id="305900.GV64_24350"/>
<proteinExistence type="predicted"/>
<keyword evidence="1" id="KW-0378">Hydrolase</keyword>
<evidence type="ECO:0000313" key="3">
    <source>
        <dbReference type="EMBL" id="KEI73439.1"/>
    </source>
</evidence>
<organism evidence="3 4">
    <name type="scientific">Endozoicomonas elysicola</name>
    <dbReference type="NCBI Taxonomy" id="305900"/>
    <lineage>
        <taxon>Bacteria</taxon>
        <taxon>Pseudomonadati</taxon>
        <taxon>Pseudomonadota</taxon>
        <taxon>Gammaproteobacteria</taxon>
        <taxon>Oceanospirillales</taxon>
        <taxon>Endozoicomonadaceae</taxon>
        <taxon>Endozoicomonas</taxon>
    </lineage>
</organism>
<accession>A0A081KH13</accession>
<evidence type="ECO:0000313" key="4">
    <source>
        <dbReference type="Proteomes" id="UP000027997"/>
    </source>
</evidence>
<dbReference type="PROSITE" id="PS51462">
    <property type="entry name" value="NUDIX"/>
    <property type="match status" value="1"/>
</dbReference>
<dbReference type="Proteomes" id="UP000027997">
    <property type="component" value="Unassembled WGS sequence"/>
</dbReference>
<dbReference type="NCBIfam" id="NF008736">
    <property type="entry name" value="PRK11762.1"/>
    <property type="match status" value="1"/>
</dbReference>
<sequence length="200" mass="22950">MTVQSPHKNKPEIQSCREIARTRLFRVEELDIKFSNGEERIYERLGEFDTGHQGVMVVPLIDHQHFMMIREYAAGTEDYQLTLPKGLAEPGETLEEGGNRELKEEVGFGAHCWHHLGDFTLSPNYMTRSIHIMVAQNLYEETLEGDEPEPLEVETFSFDQLMELCARPDFTEARVIAALFLVREQLQAGLLRPVGDFDKP</sequence>
<feature type="domain" description="Nudix hydrolase" evidence="2">
    <location>
        <begin position="50"/>
        <end position="178"/>
    </location>
</feature>
<dbReference type="GO" id="GO:0006753">
    <property type="term" value="P:nucleoside phosphate metabolic process"/>
    <property type="evidence" value="ECO:0007669"/>
    <property type="project" value="TreeGrafter"/>
</dbReference>
<dbReference type="Pfam" id="PF00293">
    <property type="entry name" value="NUDIX"/>
    <property type="match status" value="1"/>
</dbReference>
<dbReference type="GO" id="GO:0019693">
    <property type="term" value="P:ribose phosphate metabolic process"/>
    <property type="evidence" value="ECO:0007669"/>
    <property type="project" value="TreeGrafter"/>
</dbReference>
<dbReference type="FunFam" id="3.90.79.10:FF:000006">
    <property type="entry name" value="ADP compounds hydrolase NudE"/>
    <property type="match status" value="1"/>
</dbReference>
<dbReference type="Gene3D" id="3.90.79.10">
    <property type="entry name" value="Nucleoside Triphosphate Pyrophosphohydrolase"/>
    <property type="match status" value="1"/>
</dbReference>
<keyword evidence="4" id="KW-1185">Reference proteome</keyword>